<keyword evidence="3" id="KW-0687">Ribonucleoprotein</keyword>
<feature type="domain" description="S1 motif" evidence="5">
    <location>
        <begin position="117"/>
        <end position="195"/>
    </location>
</feature>
<evidence type="ECO:0000256" key="2">
    <source>
        <dbReference type="ARBA" id="ARBA00022980"/>
    </source>
</evidence>
<reference evidence="6 7" key="1">
    <citation type="journal article" date="2016" name="Nat. Commun.">
        <title>Thousands of microbial genomes shed light on interconnected biogeochemical processes in an aquifer system.</title>
        <authorList>
            <person name="Anantharaman K."/>
            <person name="Brown C.T."/>
            <person name="Hug L.A."/>
            <person name="Sharon I."/>
            <person name="Castelle C.J."/>
            <person name="Probst A.J."/>
            <person name="Thomas B.C."/>
            <person name="Singh A."/>
            <person name="Wilkins M.J."/>
            <person name="Karaoz U."/>
            <person name="Brodie E.L."/>
            <person name="Williams K.H."/>
            <person name="Hubbard S.S."/>
            <person name="Banfield J.F."/>
        </authorList>
    </citation>
    <scope>NUCLEOTIDE SEQUENCE [LARGE SCALE GENOMIC DNA]</scope>
</reference>
<dbReference type="InterPro" id="IPR003029">
    <property type="entry name" value="S1_domain"/>
</dbReference>
<keyword evidence="2" id="KW-0689">Ribosomal protein</keyword>
<evidence type="ECO:0000313" key="7">
    <source>
        <dbReference type="Proteomes" id="UP000178682"/>
    </source>
</evidence>
<evidence type="ECO:0000256" key="3">
    <source>
        <dbReference type="ARBA" id="ARBA00023274"/>
    </source>
</evidence>
<accession>A0A1F5RVN4</accession>
<dbReference type="Gene3D" id="2.40.50.140">
    <property type="entry name" value="Nucleic acid-binding proteins"/>
    <property type="match status" value="4"/>
</dbReference>
<dbReference type="SUPFAM" id="SSF50249">
    <property type="entry name" value="Nucleic acid-binding proteins"/>
    <property type="match status" value="4"/>
</dbReference>
<dbReference type="Proteomes" id="UP000178682">
    <property type="component" value="Unassembled WGS sequence"/>
</dbReference>
<feature type="compositionally biased region" description="Basic and acidic residues" evidence="4">
    <location>
        <begin position="375"/>
        <end position="396"/>
    </location>
</feature>
<evidence type="ECO:0000313" key="6">
    <source>
        <dbReference type="EMBL" id="OGF18480.1"/>
    </source>
</evidence>
<dbReference type="GO" id="GO:0006412">
    <property type="term" value="P:translation"/>
    <property type="evidence" value="ECO:0007669"/>
    <property type="project" value="TreeGrafter"/>
</dbReference>
<evidence type="ECO:0000256" key="1">
    <source>
        <dbReference type="ARBA" id="ARBA00006767"/>
    </source>
</evidence>
<feature type="domain" description="S1 motif" evidence="5">
    <location>
        <begin position="296"/>
        <end position="365"/>
    </location>
</feature>
<protein>
    <recommendedName>
        <fullName evidence="5">S1 motif domain-containing protein</fullName>
    </recommendedName>
</protein>
<comment type="similarity">
    <text evidence="1">Belongs to the bacterial ribosomal protein bS1 family.</text>
</comment>
<feature type="region of interest" description="Disordered" evidence="4">
    <location>
        <begin position="371"/>
        <end position="404"/>
    </location>
</feature>
<dbReference type="PROSITE" id="PS50126">
    <property type="entry name" value="S1"/>
    <property type="match status" value="4"/>
</dbReference>
<dbReference type="PRINTS" id="PR00681">
    <property type="entry name" value="RIBOSOMALS1"/>
</dbReference>
<gene>
    <name evidence="6" type="ORF">A3G56_00870</name>
</gene>
<comment type="caution">
    <text evidence="6">The sequence shown here is derived from an EMBL/GenBank/DDBJ whole genome shotgun (WGS) entry which is preliminary data.</text>
</comment>
<feature type="domain" description="S1 motif" evidence="5">
    <location>
        <begin position="212"/>
        <end position="279"/>
    </location>
</feature>
<organism evidence="6 7">
    <name type="scientific">Candidatus Falkowbacteria bacterium RIFCSPLOWO2_12_FULL_45_10</name>
    <dbReference type="NCBI Taxonomy" id="1797990"/>
    <lineage>
        <taxon>Bacteria</taxon>
        <taxon>Candidatus Falkowiibacteriota</taxon>
    </lineage>
</organism>
<dbReference type="SMART" id="SM00316">
    <property type="entry name" value="S1"/>
    <property type="match status" value="4"/>
</dbReference>
<dbReference type="GO" id="GO:0003729">
    <property type="term" value="F:mRNA binding"/>
    <property type="evidence" value="ECO:0007669"/>
    <property type="project" value="TreeGrafter"/>
</dbReference>
<dbReference type="InterPro" id="IPR050437">
    <property type="entry name" value="Ribos_protein_bS1-like"/>
</dbReference>
<name>A0A1F5RVN4_9BACT</name>
<dbReference type="GO" id="GO:0003735">
    <property type="term" value="F:structural constituent of ribosome"/>
    <property type="evidence" value="ECO:0007669"/>
    <property type="project" value="TreeGrafter"/>
</dbReference>
<dbReference type="CDD" id="cd04465">
    <property type="entry name" value="S1_RPS1_repeat_ec2_hs2"/>
    <property type="match status" value="1"/>
</dbReference>
<dbReference type="PANTHER" id="PTHR10724:SF7">
    <property type="entry name" value="SMALL RIBOSOMAL SUBUNIT PROTEIN BS1C"/>
    <property type="match status" value="1"/>
</dbReference>
<feature type="domain" description="S1 motif" evidence="5">
    <location>
        <begin position="32"/>
        <end position="99"/>
    </location>
</feature>
<dbReference type="Pfam" id="PF00575">
    <property type="entry name" value="S1"/>
    <property type="match status" value="3"/>
</dbReference>
<dbReference type="CDD" id="cd00164">
    <property type="entry name" value="S1_like"/>
    <property type="match status" value="1"/>
</dbReference>
<dbReference type="AlphaFoldDB" id="A0A1F5RVN4"/>
<evidence type="ECO:0000259" key="5">
    <source>
        <dbReference type="PROSITE" id="PS50126"/>
    </source>
</evidence>
<sequence>MSKTNKATEQKIKPTAFAELLADEEIAAPKIGDIVKGTVIVASKSEIKLDIGGVMVGIVRGKELYRESPEYANLKEGDEIEATVIDLENENGELELSFSYAGHQKAWETLQAAFENQAIIIVKVKEANKGGLIVSYGQTNGFLPVSQLSPENYPRVGGGDKSKIFEKLKSFINKEMEVKVMDLSDKEDKLIVSEKLAWSDKQKDVIAQYKPGSIVEGVATAVTSFGVFISFGEGLEGLIHISELAWQRIENPADLIKVGDKLKAEIINIDGAKIFLSAKKLIADPWRKVTERYQLNKKTPGTVLKVNPFGLFVQLDDDIHALAHISSLGLKPGEKINDKFTAGKSYDFYVISIEPDAHRLGLSVKPLGTSAADKAAAKQSEDGPGEEPKVKPEKPKPAAAEGVI</sequence>
<dbReference type="InterPro" id="IPR035104">
    <property type="entry name" value="Ribosomal_protein_S1-like"/>
</dbReference>
<dbReference type="EMBL" id="MFFX01000047">
    <property type="protein sequence ID" value="OGF18480.1"/>
    <property type="molecule type" value="Genomic_DNA"/>
</dbReference>
<evidence type="ECO:0000256" key="4">
    <source>
        <dbReference type="SAM" id="MobiDB-lite"/>
    </source>
</evidence>
<proteinExistence type="inferred from homology"/>
<dbReference type="InterPro" id="IPR012340">
    <property type="entry name" value="NA-bd_OB-fold"/>
</dbReference>
<dbReference type="PANTHER" id="PTHR10724">
    <property type="entry name" value="30S RIBOSOMAL PROTEIN S1"/>
    <property type="match status" value="1"/>
</dbReference>